<reference evidence="1 2" key="1">
    <citation type="submission" date="2020-10" db="EMBL/GenBank/DDBJ databases">
        <title>Complete genome sequence of Paludibaculum fermentans P105T, a facultatively anaerobic acidobacterium capable of dissimilatory Fe(III) reduction.</title>
        <authorList>
            <person name="Dedysh S.N."/>
            <person name="Beletsky A.V."/>
            <person name="Kulichevskaya I.S."/>
            <person name="Mardanov A.V."/>
            <person name="Ravin N.V."/>
        </authorList>
    </citation>
    <scope>NUCLEOTIDE SEQUENCE [LARGE SCALE GENOMIC DNA]</scope>
    <source>
        <strain evidence="1 2">P105</strain>
    </source>
</reference>
<keyword evidence="2" id="KW-1185">Reference proteome</keyword>
<protein>
    <submittedName>
        <fullName evidence="1">Uncharacterized protein</fullName>
    </submittedName>
</protein>
<gene>
    <name evidence="1" type="ORF">IRI77_21805</name>
</gene>
<dbReference type="EMBL" id="CP063849">
    <property type="protein sequence ID" value="QOY85457.1"/>
    <property type="molecule type" value="Genomic_DNA"/>
</dbReference>
<dbReference type="KEGG" id="pfer:IRI77_21805"/>
<dbReference type="Proteomes" id="UP000593892">
    <property type="component" value="Chromosome"/>
</dbReference>
<evidence type="ECO:0000313" key="1">
    <source>
        <dbReference type="EMBL" id="QOY85457.1"/>
    </source>
</evidence>
<organism evidence="1 2">
    <name type="scientific">Paludibaculum fermentans</name>
    <dbReference type="NCBI Taxonomy" id="1473598"/>
    <lineage>
        <taxon>Bacteria</taxon>
        <taxon>Pseudomonadati</taxon>
        <taxon>Acidobacteriota</taxon>
        <taxon>Terriglobia</taxon>
        <taxon>Bryobacterales</taxon>
        <taxon>Bryobacteraceae</taxon>
        <taxon>Paludibaculum</taxon>
    </lineage>
</organism>
<accession>A0A7S7NKS3</accession>
<sequence length="48" mass="5478">MFGRCAVWLAAWMVIAIGVMDLIQARQVLFELAGEQLVEMSVRQIARR</sequence>
<proteinExistence type="predicted"/>
<evidence type="ECO:0000313" key="2">
    <source>
        <dbReference type="Proteomes" id="UP000593892"/>
    </source>
</evidence>
<dbReference type="AlphaFoldDB" id="A0A7S7NKS3"/>
<name>A0A7S7NKS3_PALFE</name>
<dbReference type="RefSeq" id="WP_194447127.1">
    <property type="nucleotide sequence ID" value="NZ_CP063849.1"/>
</dbReference>